<evidence type="ECO:0000313" key="10">
    <source>
        <dbReference type="EMBL" id="KAK7107005.1"/>
    </source>
</evidence>
<evidence type="ECO:0000256" key="4">
    <source>
        <dbReference type="ARBA" id="ARBA00022490"/>
    </source>
</evidence>
<dbReference type="GO" id="GO:0030496">
    <property type="term" value="C:midbody"/>
    <property type="evidence" value="ECO:0007669"/>
    <property type="project" value="TreeGrafter"/>
</dbReference>
<feature type="compositionally biased region" description="Basic residues" evidence="8">
    <location>
        <begin position="62"/>
        <end position="71"/>
    </location>
</feature>
<feature type="compositionally biased region" description="Basic and acidic residues" evidence="8">
    <location>
        <begin position="216"/>
        <end position="225"/>
    </location>
</feature>
<organism evidence="10 11">
    <name type="scientific">Littorina saxatilis</name>
    <dbReference type="NCBI Taxonomy" id="31220"/>
    <lineage>
        <taxon>Eukaryota</taxon>
        <taxon>Metazoa</taxon>
        <taxon>Spiralia</taxon>
        <taxon>Lophotrochozoa</taxon>
        <taxon>Mollusca</taxon>
        <taxon>Gastropoda</taxon>
        <taxon>Caenogastropoda</taxon>
        <taxon>Littorinimorpha</taxon>
        <taxon>Littorinoidea</taxon>
        <taxon>Littorinidae</taxon>
        <taxon>Littorina</taxon>
    </lineage>
</organism>
<dbReference type="InterPro" id="IPR005635">
    <property type="entry name" value="Inner_centromere_prot_ARK-bd"/>
</dbReference>
<comment type="subcellular location">
    <subcellularLocation>
        <location evidence="2">Cytoplasm</location>
        <location evidence="2">Cytoskeleton</location>
        <location evidence="2">Spindle</location>
    </subcellularLocation>
    <subcellularLocation>
        <location evidence="1">Nucleus</location>
    </subcellularLocation>
</comment>
<dbReference type="GO" id="GO:0000281">
    <property type="term" value="P:mitotic cytokinesis"/>
    <property type="evidence" value="ECO:0007669"/>
    <property type="project" value="TreeGrafter"/>
</dbReference>
<feature type="compositionally biased region" description="Polar residues" evidence="8">
    <location>
        <begin position="48"/>
        <end position="60"/>
    </location>
</feature>
<accession>A0AAN9BP54</accession>
<name>A0AAN9BP54_9CAEN</name>
<protein>
    <recommendedName>
        <fullName evidence="9">Inner centromere protein ARK-binding domain-containing protein</fullName>
    </recommendedName>
</protein>
<dbReference type="GO" id="GO:0051310">
    <property type="term" value="P:metaphase chromosome alignment"/>
    <property type="evidence" value="ECO:0007669"/>
    <property type="project" value="TreeGrafter"/>
</dbReference>
<feature type="compositionally biased region" description="Basic and acidic residues" evidence="8">
    <location>
        <begin position="639"/>
        <end position="660"/>
    </location>
</feature>
<evidence type="ECO:0000256" key="8">
    <source>
        <dbReference type="SAM" id="MobiDB-lite"/>
    </source>
</evidence>
<feature type="compositionally biased region" description="Acidic residues" evidence="8">
    <location>
        <begin position="661"/>
        <end position="674"/>
    </location>
</feature>
<reference evidence="10 11" key="1">
    <citation type="submission" date="2024-02" db="EMBL/GenBank/DDBJ databases">
        <title>Chromosome-scale genome assembly of the rough periwinkle Littorina saxatilis.</title>
        <authorList>
            <person name="De Jode A."/>
            <person name="Faria R."/>
            <person name="Formenti G."/>
            <person name="Sims Y."/>
            <person name="Smith T.P."/>
            <person name="Tracey A."/>
            <person name="Wood J.M.D."/>
            <person name="Zagrodzka Z.B."/>
            <person name="Johannesson K."/>
            <person name="Butlin R.K."/>
            <person name="Leder E.H."/>
        </authorList>
    </citation>
    <scope>NUCLEOTIDE SEQUENCE [LARGE SCALE GENOMIC DNA]</scope>
    <source>
        <strain evidence="10">Snail1</strain>
        <tissue evidence="10">Muscle</tissue>
    </source>
</reference>
<feature type="compositionally biased region" description="Low complexity" evidence="8">
    <location>
        <begin position="245"/>
        <end position="264"/>
    </location>
</feature>
<evidence type="ECO:0000256" key="3">
    <source>
        <dbReference type="ARBA" id="ARBA00010042"/>
    </source>
</evidence>
<feature type="compositionally biased region" description="Polar residues" evidence="8">
    <location>
        <begin position="369"/>
        <end position="380"/>
    </location>
</feature>
<evidence type="ECO:0000313" key="11">
    <source>
        <dbReference type="Proteomes" id="UP001374579"/>
    </source>
</evidence>
<feature type="compositionally biased region" description="Basic residues" evidence="8">
    <location>
        <begin position="333"/>
        <end position="345"/>
    </location>
</feature>
<feature type="compositionally biased region" description="Polar residues" evidence="8">
    <location>
        <begin position="712"/>
        <end position="724"/>
    </location>
</feature>
<dbReference type="Pfam" id="PF03941">
    <property type="entry name" value="INCENP_ARK-bind"/>
    <property type="match status" value="1"/>
</dbReference>
<feature type="compositionally biased region" description="Low complexity" evidence="8">
    <location>
        <begin position="347"/>
        <end position="361"/>
    </location>
</feature>
<feature type="compositionally biased region" description="Polar residues" evidence="8">
    <location>
        <begin position="191"/>
        <end position="203"/>
    </location>
</feature>
<dbReference type="Gene3D" id="6.10.250.2990">
    <property type="match status" value="1"/>
</dbReference>
<evidence type="ECO:0000256" key="6">
    <source>
        <dbReference type="ARBA" id="ARBA00023212"/>
    </source>
</evidence>
<sequence>MQMMEADMKLHELMRMSMLEAAIADALDETRDHFVWVVEVLSECKNKFSSSHLLPKTPSQKKPAKRRVKRNVSKDSEKSFETVSGSPVVATEQPTDLTSKTPVRRLRSTRSRAAQSSTSTLAGRSSRTAAKQTAEENETSVVPPKKSQEKNVKINLPSVSESETTPDMLSPKPSGSSDVRSRARAYESMLSGRTQGSPITPKSASKETPKTSETPKSSKKDDRAVTTEAKPTASDSDLESKDTHGSGASGRKSGVGRRSSSAAKRLSHKVLGSKAKLKSLQGRLSVTGAVAAQTKEIAETEQEEETQVTSDERKEKESPVAQAKAEEKETKSKPIRTRLRLKKSNKSATDSASETSTSNESQMEAEDNTAATVSVSDNTEPSPARSSSRTKRKKQKSASSEDEPLQAKTSASDAESSNEDGGRSRTRTKARKVETAASTEVEEMQQQESSAENTESKSSASDSSEGGRRPRTRARKVESKDTASSEETMDTEGSVFESPVSNGNRRTRSGARSSAGLSAVTADSGVLSNSPETRDSKAYAASVSEVVEEEQGTDSVSRKSEEGSRRDTRVISQAEPLCSEEEEGRPTRSTRTKTRQAQKQSMDNDKASEESEQPRMTRTKARKRQAEEEAADTSVSKRSCVELEASPRADQHDDGDKAVDADDDSDYEDMEPDEPPTKMKKTVPSFLSQFRKSSLSRSTCLVSGVVSSFLQRGTPQRKPNYQHIQEQKKKELVQKEKKDKDRLTHLEILRRNKAEEQRRKREERMRKVAEMREMRQMKESDLKKNLAEKLKERLNSTDRMKEDKFKEEREKQKLRLKRQLEADERRRQEEEVRVKKLLEQQEQDRRQEDILQRKKEHEEKERARRKEEDRRRQEELKAEAERQQKAEQDRLCQQELEREKEQLKDKELKERQAAQERAERDRQELGKKKEREQKIQKELEKLKELEQLRLARMVAQDEEKRREEVRLQQIIQQHNRNLQNLGFNSTLTLTSSTVSKDNGGGVVAVKSAPLSQHNGDSYAITPVRQKKKASMENYDIADMRSDDSTDDDEAPRKKIPSWAQGANLKASLINQAYHPPDLNSIFPSIAPPDLNEMFERKRARFNKRTSSAVWNSPLHKPHSHN</sequence>
<feature type="compositionally biased region" description="Low complexity" evidence="8">
    <location>
        <begin position="111"/>
        <end position="122"/>
    </location>
</feature>
<dbReference type="PANTHER" id="PTHR13142">
    <property type="entry name" value="INNER CENTROMERE PROTEIN"/>
    <property type="match status" value="1"/>
</dbReference>
<evidence type="ECO:0000256" key="2">
    <source>
        <dbReference type="ARBA" id="ARBA00004186"/>
    </source>
</evidence>
<evidence type="ECO:0000256" key="1">
    <source>
        <dbReference type="ARBA" id="ARBA00004123"/>
    </source>
</evidence>
<dbReference type="GO" id="GO:1990385">
    <property type="term" value="C:meiotic spindle midzone"/>
    <property type="evidence" value="ECO:0007669"/>
    <property type="project" value="TreeGrafter"/>
</dbReference>
<evidence type="ECO:0000256" key="7">
    <source>
        <dbReference type="ARBA" id="ARBA00023242"/>
    </source>
</evidence>
<feature type="compositionally biased region" description="Polar residues" evidence="8">
    <location>
        <begin position="157"/>
        <end position="178"/>
    </location>
</feature>
<evidence type="ECO:0000256" key="5">
    <source>
        <dbReference type="ARBA" id="ARBA00022829"/>
    </source>
</evidence>
<feature type="compositionally biased region" description="Basic and acidic residues" evidence="8">
    <location>
        <begin position="556"/>
        <end position="569"/>
    </location>
</feature>
<dbReference type="AlphaFoldDB" id="A0AAN9BP54"/>
<gene>
    <name evidence="10" type="ORF">V1264_014995</name>
</gene>
<comment type="caution">
    <text evidence="10">The sequence shown here is derived from an EMBL/GenBank/DDBJ whole genome shotgun (WGS) entry which is preliminary data.</text>
</comment>
<keyword evidence="7" id="KW-0539">Nucleus</keyword>
<feature type="compositionally biased region" description="Basic and acidic residues" evidence="8">
    <location>
        <begin position="602"/>
        <end position="615"/>
    </location>
</feature>
<feature type="compositionally biased region" description="Basic and acidic residues" evidence="8">
    <location>
        <begin position="725"/>
        <end position="933"/>
    </location>
</feature>
<dbReference type="GO" id="GO:0005634">
    <property type="term" value="C:nucleus"/>
    <property type="evidence" value="ECO:0007669"/>
    <property type="project" value="UniProtKB-SubCell"/>
</dbReference>
<feature type="region of interest" description="Disordered" evidence="8">
    <location>
        <begin position="48"/>
        <end position="684"/>
    </location>
</feature>
<dbReference type="GO" id="GO:0000776">
    <property type="term" value="C:kinetochore"/>
    <property type="evidence" value="ECO:0007669"/>
    <property type="project" value="TreeGrafter"/>
</dbReference>
<dbReference type="PANTHER" id="PTHR13142:SF1">
    <property type="entry name" value="INNER CENTROMERE PROTEIN"/>
    <property type="match status" value="1"/>
</dbReference>
<feature type="domain" description="Inner centromere protein ARK-binding" evidence="9">
    <location>
        <begin position="1038"/>
        <end position="1094"/>
    </location>
</feature>
<feature type="region of interest" description="Disordered" evidence="8">
    <location>
        <begin position="1029"/>
        <end position="1058"/>
    </location>
</feature>
<comment type="similarity">
    <text evidence="3">Belongs to the INCENP family.</text>
</comment>
<keyword evidence="4" id="KW-0963">Cytoplasm</keyword>
<feature type="compositionally biased region" description="Polar residues" evidence="8">
    <location>
        <begin position="92"/>
        <end position="101"/>
    </location>
</feature>
<keyword evidence="11" id="KW-1185">Reference proteome</keyword>
<dbReference type="GO" id="GO:0032133">
    <property type="term" value="C:chromosome passenger complex"/>
    <property type="evidence" value="ECO:0007669"/>
    <property type="project" value="TreeGrafter"/>
</dbReference>
<keyword evidence="5" id="KW-0159">Chromosome partition</keyword>
<feature type="compositionally biased region" description="Low complexity" evidence="8">
    <location>
        <begin position="510"/>
        <end position="519"/>
    </location>
</feature>
<keyword evidence="6" id="KW-0206">Cytoskeleton</keyword>
<feature type="compositionally biased region" description="Basic and acidic residues" evidence="8">
    <location>
        <begin position="310"/>
        <end position="332"/>
    </location>
</feature>
<evidence type="ECO:0000259" key="9">
    <source>
        <dbReference type="Pfam" id="PF03941"/>
    </source>
</evidence>
<proteinExistence type="inferred from homology"/>
<dbReference type="Proteomes" id="UP001374579">
    <property type="component" value="Unassembled WGS sequence"/>
</dbReference>
<dbReference type="GO" id="GO:0051257">
    <property type="term" value="P:meiotic spindle midzone assembly"/>
    <property type="evidence" value="ECO:0007669"/>
    <property type="project" value="TreeGrafter"/>
</dbReference>
<dbReference type="EMBL" id="JBAMIC010000004">
    <property type="protein sequence ID" value="KAK7107005.1"/>
    <property type="molecule type" value="Genomic_DNA"/>
</dbReference>
<feature type="region of interest" description="Disordered" evidence="8">
    <location>
        <begin position="712"/>
        <end position="933"/>
    </location>
</feature>